<evidence type="ECO:0000313" key="3">
    <source>
        <dbReference type="EMBL" id="KAF0726661.1"/>
    </source>
</evidence>
<keyword evidence="1" id="KW-0175">Coiled coil</keyword>
<feature type="domain" description="Integrase catalytic" evidence="2">
    <location>
        <begin position="98"/>
        <end position="205"/>
    </location>
</feature>
<dbReference type="InterPro" id="IPR036397">
    <property type="entry name" value="RNaseH_sf"/>
</dbReference>
<dbReference type="Gene3D" id="3.30.420.10">
    <property type="entry name" value="Ribonuclease H-like superfamily/Ribonuclease H"/>
    <property type="match status" value="1"/>
</dbReference>
<accession>A0A6G0WHJ9</accession>
<dbReference type="InterPro" id="IPR012337">
    <property type="entry name" value="RNaseH-like_sf"/>
</dbReference>
<evidence type="ECO:0000259" key="2">
    <source>
        <dbReference type="PROSITE" id="PS50994"/>
    </source>
</evidence>
<evidence type="ECO:0000256" key="1">
    <source>
        <dbReference type="SAM" id="Coils"/>
    </source>
</evidence>
<dbReference type="InterPro" id="IPR001584">
    <property type="entry name" value="Integrase_cat-core"/>
</dbReference>
<dbReference type="GO" id="GO:0003676">
    <property type="term" value="F:nucleic acid binding"/>
    <property type="evidence" value="ECO:0007669"/>
    <property type="project" value="InterPro"/>
</dbReference>
<feature type="coiled-coil region" evidence="1">
    <location>
        <begin position="249"/>
        <end position="276"/>
    </location>
</feature>
<dbReference type="SUPFAM" id="SSF53098">
    <property type="entry name" value="Ribonuclease H-like"/>
    <property type="match status" value="1"/>
</dbReference>
<dbReference type="AlphaFoldDB" id="A0A6G0WHJ9"/>
<dbReference type="Proteomes" id="UP000478052">
    <property type="component" value="Unassembled WGS sequence"/>
</dbReference>
<dbReference type="OrthoDB" id="10038074at2759"/>
<reference evidence="3 4" key="1">
    <citation type="submission" date="2019-08" db="EMBL/GenBank/DDBJ databases">
        <title>Whole genome of Aphis craccivora.</title>
        <authorList>
            <person name="Voronova N.V."/>
            <person name="Shulinski R.S."/>
            <person name="Bandarenka Y.V."/>
            <person name="Zhorov D.G."/>
            <person name="Warner D."/>
        </authorList>
    </citation>
    <scope>NUCLEOTIDE SEQUENCE [LARGE SCALE GENOMIC DNA]</scope>
    <source>
        <strain evidence="3">180601</strain>
        <tissue evidence="3">Whole Body</tissue>
    </source>
</reference>
<name>A0A6G0WHJ9_APHCR</name>
<dbReference type="PROSITE" id="PS50994">
    <property type="entry name" value="INTEGRASE"/>
    <property type="match status" value="1"/>
</dbReference>
<dbReference type="EMBL" id="VUJU01008723">
    <property type="protein sequence ID" value="KAF0726661.1"/>
    <property type="molecule type" value="Genomic_DNA"/>
</dbReference>
<proteinExistence type="predicted"/>
<protein>
    <submittedName>
        <fullName evidence="3">SCAN domain-containing protein 3-like</fullName>
    </submittedName>
</protein>
<gene>
    <name evidence="3" type="ORF">FWK35_00033431</name>
</gene>
<organism evidence="3 4">
    <name type="scientific">Aphis craccivora</name>
    <name type="common">Cowpea aphid</name>
    <dbReference type="NCBI Taxonomy" id="307492"/>
    <lineage>
        <taxon>Eukaryota</taxon>
        <taxon>Metazoa</taxon>
        <taxon>Ecdysozoa</taxon>
        <taxon>Arthropoda</taxon>
        <taxon>Hexapoda</taxon>
        <taxon>Insecta</taxon>
        <taxon>Pterygota</taxon>
        <taxon>Neoptera</taxon>
        <taxon>Paraneoptera</taxon>
        <taxon>Hemiptera</taxon>
        <taxon>Sternorrhyncha</taxon>
        <taxon>Aphidomorpha</taxon>
        <taxon>Aphidoidea</taxon>
        <taxon>Aphididae</taxon>
        <taxon>Aphidini</taxon>
        <taxon>Aphis</taxon>
        <taxon>Aphis</taxon>
    </lineage>
</organism>
<comment type="caution">
    <text evidence="3">The sequence shown here is derived from an EMBL/GenBank/DDBJ whole genome shotgun (WGS) entry which is preliminary data.</text>
</comment>
<dbReference type="GO" id="GO:0015074">
    <property type="term" value="P:DNA integration"/>
    <property type="evidence" value="ECO:0007669"/>
    <property type="project" value="InterPro"/>
</dbReference>
<evidence type="ECO:0000313" key="4">
    <source>
        <dbReference type="Proteomes" id="UP000478052"/>
    </source>
</evidence>
<keyword evidence="4" id="KW-1185">Reference proteome</keyword>
<sequence length="338" mass="38380">MNSPKQLNIKQTIIKFTSRKVRQSMAANINECNKVITKTTNNHPIRVLRKTVTWRVCSPFSFSQQAMITADVKILFYVNDNELYEIPKTTHESIGHGGAPSILQSDNGREFSNNLVSNLKDMWPELKIVHGKPRHSQSQGSVERANQDIENMLITWMQTEKTSHWIKVGLSTSNLPKEVIDNLENEEQLLEIFEKNELQYDDPILPDKDNNKIKDVIQSNNSNVKELPCDDPIHSNKDNSIQDTIQSNNANAIDNRKKAKQNLENQAIKMKTWSDKKLKPAEVGATVRVPVPDVDKGRGDARNILAAVIENIPQITSHMFRRLPPANTKMQLNANLAF</sequence>